<dbReference type="EMBL" id="QFQJ01000057">
    <property type="protein sequence ID" value="PZQ88437.1"/>
    <property type="molecule type" value="Genomic_DNA"/>
</dbReference>
<dbReference type="GO" id="GO:0005524">
    <property type="term" value="F:ATP binding"/>
    <property type="evidence" value="ECO:0007669"/>
    <property type="project" value="UniProtKB-KW"/>
</dbReference>
<dbReference type="InterPro" id="IPR041685">
    <property type="entry name" value="AAA_GajA/Old/RecF-like"/>
</dbReference>
<dbReference type="SUPFAM" id="SSF52540">
    <property type="entry name" value="P-loop containing nucleoside triphosphate hydrolases"/>
    <property type="match status" value="1"/>
</dbReference>
<dbReference type="InterPro" id="IPR038729">
    <property type="entry name" value="Rad50/SbcC_AAA"/>
</dbReference>
<name>A0A2W5SZV2_ACIJO</name>
<evidence type="ECO:0000259" key="1">
    <source>
        <dbReference type="SMART" id="SM00382"/>
    </source>
</evidence>
<dbReference type="GO" id="GO:0016887">
    <property type="term" value="F:ATP hydrolysis activity"/>
    <property type="evidence" value="ECO:0007669"/>
    <property type="project" value="InterPro"/>
</dbReference>
<dbReference type="AlphaFoldDB" id="A0A2W5SZV2"/>
<comment type="caution">
    <text evidence="2">The sequence shown here is derived from an EMBL/GenBank/DDBJ whole genome shotgun (WGS) entry which is preliminary data.</text>
</comment>
<dbReference type="Pfam" id="PF13175">
    <property type="entry name" value="AAA_15"/>
    <property type="match status" value="1"/>
</dbReference>
<dbReference type="GO" id="GO:0006302">
    <property type="term" value="P:double-strand break repair"/>
    <property type="evidence" value="ECO:0007669"/>
    <property type="project" value="InterPro"/>
</dbReference>
<accession>A0A2W5SZV2</accession>
<dbReference type="Pfam" id="PF13476">
    <property type="entry name" value="AAA_23"/>
    <property type="match status" value="1"/>
</dbReference>
<feature type="domain" description="AAA+ ATPase" evidence="1">
    <location>
        <begin position="27"/>
        <end position="307"/>
    </location>
</feature>
<evidence type="ECO:0000313" key="2">
    <source>
        <dbReference type="EMBL" id="PZQ88437.1"/>
    </source>
</evidence>
<evidence type="ECO:0000313" key="3">
    <source>
        <dbReference type="Proteomes" id="UP000249282"/>
    </source>
</evidence>
<dbReference type="PANTHER" id="PTHR43581">
    <property type="entry name" value="ATP/GTP PHOSPHATASE"/>
    <property type="match status" value="1"/>
</dbReference>
<dbReference type="PANTHER" id="PTHR43581:SF4">
    <property type="entry name" value="ATP_GTP PHOSPHATASE"/>
    <property type="match status" value="1"/>
</dbReference>
<keyword evidence="2" id="KW-0067">ATP-binding</keyword>
<organism evidence="2 3">
    <name type="scientific">Acinetobacter johnsonii</name>
    <dbReference type="NCBI Taxonomy" id="40214"/>
    <lineage>
        <taxon>Bacteria</taxon>
        <taxon>Pseudomonadati</taxon>
        <taxon>Pseudomonadota</taxon>
        <taxon>Gammaproteobacteria</taxon>
        <taxon>Moraxellales</taxon>
        <taxon>Moraxellaceae</taxon>
        <taxon>Acinetobacter</taxon>
    </lineage>
</organism>
<reference evidence="2 3" key="1">
    <citation type="submission" date="2017-11" db="EMBL/GenBank/DDBJ databases">
        <title>Infants hospitalized years apart are colonized by the same room-sourced microbial strains.</title>
        <authorList>
            <person name="Brooks B."/>
            <person name="Olm M.R."/>
            <person name="Firek B.A."/>
            <person name="Baker R."/>
            <person name="Thomas B.C."/>
            <person name="Morowitz M.J."/>
            <person name="Banfield J.F."/>
        </authorList>
    </citation>
    <scope>NUCLEOTIDE SEQUENCE [LARGE SCALE GENOMIC DNA]</scope>
    <source>
        <strain evidence="2">S2_003_000_R3_20</strain>
    </source>
</reference>
<dbReference type="InterPro" id="IPR051396">
    <property type="entry name" value="Bact_Antivir_Def_Nuclease"/>
</dbReference>
<dbReference type="Gene3D" id="3.40.50.300">
    <property type="entry name" value="P-loop containing nucleotide triphosphate hydrolases"/>
    <property type="match status" value="1"/>
</dbReference>
<keyword evidence="2" id="KW-0547">Nucleotide-binding</keyword>
<dbReference type="InterPro" id="IPR027417">
    <property type="entry name" value="P-loop_NTPase"/>
</dbReference>
<dbReference type="InterPro" id="IPR003593">
    <property type="entry name" value="AAA+_ATPase"/>
</dbReference>
<dbReference type="CDD" id="cd00267">
    <property type="entry name" value="ABC_ATPase"/>
    <property type="match status" value="1"/>
</dbReference>
<sequence length="572" mass="65623">MSKNITSIKKLNVLKFRALNNLDINLGQRVTVICGKNGTAKSTILGLLAQIFGFEKDYVKQIDLSYSSLHLNSFKSRFSDHFRLSEKFDFAGDLEASYEIYDAYFRANISPKLKFYKLKDRSLPRAIVRNNITTDTVTNESRNVTHPVIYLSLNRLLPITSRTDYKVKDLDFLNVNFQEFIRTNNQLLCKTTGTQITPTTGSLDSVVVHGDNYNHEAISAGEDNAGQIVQALFSFKKLKEEYPDYHGGLLLIDEADAGLFPGAQYQLKEILNRYAKDLNIQIVVTTHSPILIEEYHKLAQTDPKNFKTIYLSNKMNKIEVFENFSWSDIYADISVRMKEISRDLMFPETNVYFEDSEAMAYFNALIIKKKIRKPLKIMNGISMGCGNYLELIRQKVPEFARLSLLILDGDVPHQQVAGHKNIIKLPGDIPPDQLLFEFLYKLPEGNAYWDNEFRFTKLVFIGLPSVSKIFQDLSLPSQADENFCLKTTINNFNYNSSEDDRIRTLFKNFFKSEQIQILIRSSVKTNPYRHMVAQSPDIQKDFNEKVINATKHVLTKNKGVASSLVETWYENA</sequence>
<gene>
    <name evidence="2" type="ORF">DI542_10825</name>
</gene>
<proteinExistence type="predicted"/>
<dbReference type="SMART" id="SM00382">
    <property type="entry name" value="AAA"/>
    <property type="match status" value="1"/>
</dbReference>
<dbReference type="Proteomes" id="UP000249282">
    <property type="component" value="Unassembled WGS sequence"/>
</dbReference>
<protein>
    <submittedName>
        <fullName evidence="2">Peptide ABC transporter ATP-binding protein</fullName>
    </submittedName>
</protein>